<keyword evidence="2" id="KW-1185">Reference proteome</keyword>
<dbReference type="EMBL" id="JAVDQD010000008">
    <property type="protein sequence ID" value="MDR6241384.1"/>
    <property type="molecule type" value="Genomic_DNA"/>
</dbReference>
<comment type="caution">
    <text evidence="1">The sequence shown here is derived from an EMBL/GenBank/DDBJ whole genome shotgun (WGS) entry which is preliminary data.</text>
</comment>
<proteinExistence type="predicted"/>
<dbReference type="Gene3D" id="2.60.120.1130">
    <property type="match status" value="1"/>
</dbReference>
<dbReference type="RefSeq" id="WP_309942095.1">
    <property type="nucleotide sequence ID" value="NZ_AP025306.1"/>
</dbReference>
<reference evidence="1" key="1">
    <citation type="submission" date="2023-07" db="EMBL/GenBank/DDBJ databases">
        <title>Genomic Encyclopedia of Type Strains, Phase IV (KMG-IV): sequencing the most valuable type-strain genomes for metagenomic binning, comparative biology and taxonomic classification.</title>
        <authorList>
            <person name="Goeker M."/>
        </authorList>
    </citation>
    <scope>NUCLEOTIDE SEQUENCE</scope>
    <source>
        <strain evidence="1">DSM 26174</strain>
    </source>
</reference>
<accession>A0AAE3XTI2</accession>
<organism evidence="1 2">
    <name type="scientific">Aureibacter tunicatorum</name>
    <dbReference type="NCBI Taxonomy" id="866807"/>
    <lineage>
        <taxon>Bacteria</taxon>
        <taxon>Pseudomonadati</taxon>
        <taxon>Bacteroidota</taxon>
        <taxon>Cytophagia</taxon>
        <taxon>Cytophagales</taxon>
        <taxon>Persicobacteraceae</taxon>
        <taxon>Aureibacter</taxon>
    </lineage>
</organism>
<protein>
    <submittedName>
        <fullName evidence="1">Uncharacterized protein</fullName>
    </submittedName>
</protein>
<sequence>MGAYQLEREAELKQRILASAIEDAEILNAKYVDNELHLSNDPENYFRIFAEIHSNSLVQKIGNDYLISIGKVIGRQNEMYDEKERQNDIHNISTKQYQHTLTLNIPEGYECKGLESIKIDNKLEDQGKTLAIFKSDYTYENNQLIITIDEIYYELHIPKELYQGYRKVINSAADFNKVTLVLQKRSL</sequence>
<evidence type="ECO:0000313" key="1">
    <source>
        <dbReference type="EMBL" id="MDR6241384.1"/>
    </source>
</evidence>
<gene>
    <name evidence="1" type="ORF">HNQ88_004471</name>
</gene>
<dbReference type="Proteomes" id="UP001185092">
    <property type="component" value="Unassembled WGS sequence"/>
</dbReference>
<evidence type="ECO:0000313" key="2">
    <source>
        <dbReference type="Proteomes" id="UP001185092"/>
    </source>
</evidence>
<name>A0AAE3XTI2_9BACT</name>
<dbReference type="AlphaFoldDB" id="A0AAE3XTI2"/>